<evidence type="ECO:0000313" key="10">
    <source>
        <dbReference type="RefSeq" id="XP_013922824.1"/>
    </source>
</evidence>
<dbReference type="GeneID" id="106549646"/>
<dbReference type="GO" id="GO:0004497">
    <property type="term" value="F:monooxygenase activity"/>
    <property type="evidence" value="ECO:0007669"/>
    <property type="project" value="UniProtKB-KW"/>
</dbReference>
<evidence type="ECO:0000256" key="8">
    <source>
        <dbReference type="SAM" id="MobiDB-lite"/>
    </source>
</evidence>
<keyword evidence="9" id="KW-1185">Reference proteome</keyword>
<dbReference type="InterPro" id="IPR050479">
    <property type="entry name" value="CYP11_CYP27_families"/>
</dbReference>
<reference evidence="10" key="1">
    <citation type="submission" date="2025-08" db="UniProtKB">
        <authorList>
            <consortium name="RefSeq"/>
        </authorList>
    </citation>
    <scope>IDENTIFICATION</scope>
    <source>
        <tissue evidence="10">Skeletal muscle</tissue>
    </source>
</reference>
<keyword evidence="7" id="KW-0503">Monooxygenase</keyword>
<dbReference type="InterPro" id="IPR001128">
    <property type="entry name" value="Cyt_P450"/>
</dbReference>
<feature type="non-terminal residue" evidence="10">
    <location>
        <position position="180"/>
    </location>
</feature>
<evidence type="ECO:0000256" key="5">
    <source>
        <dbReference type="ARBA" id="ARBA00023002"/>
    </source>
</evidence>
<dbReference type="PANTHER" id="PTHR24279:SF122">
    <property type="entry name" value="CYTOCHROME P450 FAMILY 27 SUBFAMILY C MEMBER 1"/>
    <property type="match status" value="1"/>
</dbReference>
<comment type="similarity">
    <text evidence="2">Belongs to the cytochrome P450 family.</text>
</comment>
<keyword evidence="4" id="KW-0479">Metal-binding</keyword>
<dbReference type="GO" id="GO:0006704">
    <property type="term" value="P:glucocorticoid biosynthetic process"/>
    <property type="evidence" value="ECO:0007669"/>
    <property type="project" value="TreeGrafter"/>
</dbReference>
<dbReference type="KEGG" id="tsr:106549646"/>
<dbReference type="GO" id="GO:0016705">
    <property type="term" value="F:oxidoreductase activity, acting on paired donors, with incorporation or reduction of molecular oxygen"/>
    <property type="evidence" value="ECO:0007669"/>
    <property type="project" value="InterPro"/>
</dbReference>
<feature type="region of interest" description="Disordered" evidence="8">
    <location>
        <begin position="64"/>
        <end position="91"/>
    </location>
</feature>
<dbReference type="RefSeq" id="XP_013922824.1">
    <property type="nucleotide sequence ID" value="XM_014067349.1"/>
</dbReference>
<keyword evidence="5" id="KW-0560">Oxidoreductase</keyword>
<dbReference type="GO" id="GO:0020037">
    <property type="term" value="F:heme binding"/>
    <property type="evidence" value="ECO:0007669"/>
    <property type="project" value="InterPro"/>
</dbReference>
<dbReference type="SUPFAM" id="SSF48264">
    <property type="entry name" value="Cytochrome P450"/>
    <property type="match status" value="1"/>
</dbReference>
<keyword evidence="3" id="KW-0349">Heme</keyword>
<dbReference type="PANTHER" id="PTHR24279">
    <property type="entry name" value="CYTOCHROME P450"/>
    <property type="match status" value="1"/>
</dbReference>
<dbReference type="Pfam" id="PF00067">
    <property type="entry name" value="p450"/>
    <property type="match status" value="1"/>
</dbReference>
<sequence>MSFLSKALKMDCKQVIETQRNYIYSVVFGNKFHQLPKLSGSTSLEMQNNAAAAAATEDKEEEMVETSEEAKGLLKPSQHPSRRRVKSLKEMPGPKTFSNLMEFFCKDGFARIHEIQQKHVQEYGKIFKSHFGPKLVVSIADKDMVAHVLREEGCMPQRADMDSWQEYRTLRARATGLISA</sequence>
<evidence type="ECO:0000256" key="7">
    <source>
        <dbReference type="ARBA" id="ARBA00023033"/>
    </source>
</evidence>
<accession>A0A6I9YFQ2</accession>
<gene>
    <name evidence="10" type="primary">LOC106549646</name>
</gene>
<keyword evidence="6" id="KW-0408">Iron</keyword>
<name>A0A6I9YFQ2_9SAUR</name>
<dbReference type="GO" id="GO:0071375">
    <property type="term" value="P:cellular response to peptide hormone stimulus"/>
    <property type="evidence" value="ECO:0007669"/>
    <property type="project" value="TreeGrafter"/>
</dbReference>
<comment type="cofactor">
    <cofactor evidence="1">
        <name>heme</name>
        <dbReference type="ChEBI" id="CHEBI:30413"/>
    </cofactor>
</comment>
<dbReference type="GO" id="GO:0008203">
    <property type="term" value="P:cholesterol metabolic process"/>
    <property type="evidence" value="ECO:0007669"/>
    <property type="project" value="TreeGrafter"/>
</dbReference>
<protein>
    <submittedName>
        <fullName evidence="10">25-hydroxyvitamin D-1 alpha hydroxylase, mitochondrial-like</fullName>
    </submittedName>
</protein>
<evidence type="ECO:0000256" key="4">
    <source>
        <dbReference type="ARBA" id="ARBA00022723"/>
    </source>
</evidence>
<dbReference type="GO" id="GO:0006700">
    <property type="term" value="P:C21-steroid hormone biosynthetic process"/>
    <property type="evidence" value="ECO:0007669"/>
    <property type="project" value="TreeGrafter"/>
</dbReference>
<dbReference type="GO" id="GO:0005743">
    <property type="term" value="C:mitochondrial inner membrane"/>
    <property type="evidence" value="ECO:0007669"/>
    <property type="project" value="TreeGrafter"/>
</dbReference>
<dbReference type="OrthoDB" id="3945418at2759"/>
<organism evidence="9 10">
    <name type="scientific">Thamnophis sirtalis</name>
    <dbReference type="NCBI Taxonomy" id="35019"/>
    <lineage>
        <taxon>Eukaryota</taxon>
        <taxon>Metazoa</taxon>
        <taxon>Chordata</taxon>
        <taxon>Craniata</taxon>
        <taxon>Vertebrata</taxon>
        <taxon>Euteleostomi</taxon>
        <taxon>Lepidosauria</taxon>
        <taxon>Squamata</taxon>
        <taxon>Bifurcata</taxon>
        <taxon>Unidentata</taxon>
        <taxon>Episquamata</taxon>
        <taxon>Toxicofera</taxon>
        <taxon>Serpentes</taxon>
        <taxon>Colubroidea</taxon>
        <taxon>Colubridae</taxon>
        <taxon>Natricinae</taxon>
        <taxon>Thamnophis</taxon>
    </lineage>
</organism>
<evidence type="ECO:0000256" key="6">
    <source>
        <dbReference type="ARBA" id="ARBA00023004"/>
    </source>
</evidence>
<evidence type="ECO:0000256" key="1">
    <source>
        <dbReference type="ARBA" id="ARBA00001971"/>
    </source>
</evidence>
<dbReference type="GO" id="GO:0005506">
    <property type="term" value="F:iron ion binding"/>
    <property type="evidence" value="ECO:0007669"/>
    <property type="project" value="InterPro"/>
</dbReference>
<dbReference type="InterPro" id="IPR036396">
    <property type="entry name" value="Cyt_P450_sf"/>
</dbReference>
<dbReference type="AlphaFoldDB" id="A0A6I9YFQ2"/>
<evidence type="ECO:0000256" key="2">
    <source>
        <dbReference type="ARBA" id="ARBA00010617"/>
    </source>
</evidence>
<evidence type="ECO:0000313" key="9">
    <source>
        <dbReference type="Proteomes" id="UP000504617"/>
    </source>
</evidence>
<dbReference type="GO" id="GO:0034650">
    <property type="term" value="P:cortisol metabolic process"/>
    <property type="evidence" value="ECO:0007669"/>
    <property type="project" value="TreeGrafter"/>
</dbReference>
<proteinExistence type="inferred from homology"/>
<dbReference type="Proteomes" id="UP000504617">
    <property type="component" value="Unplaced"/>
</dbReference>
<dbReference type="Gene3D" id="1.10.630.10">
    <property type="entry name" value="Cytochrome P450"/>
    <property type="match status" value="1"/>
</dbReference>
<evidence type="ECO:0000256" key="3">
    <source>
        <dbReference type="ARBA" id="ARBA00022617"/>
    </source>
</evidence>